<feature type="domain" description="Endo-beta-1,6-galactanase-like" evidence="2">
    <location>
        <begin position="45"/>
        <end position="394"/>
    </location>
</feature>
<sequence length="534" mass="59065">MKLKHLLFLSTLLSLMACSDDSPATPDSPETPEQPDITNSVEKLVTMDASQTYQTIAGFGASDCWAPSFVGKSWTSGRAGITELLFSSEIVNGKPKGIGLSQWRVNLGGGSAQQGDASGIEDKSRRAESYLKDDLTLDWSRCEGQRYFMSRAKELGCDNFILFSNTPPVQYTYNGKGFSVQGASSNLKTEHYDDFAGYMTEVAAHYTGEGYNVTHISPVNEPQYNWDGGQEGSGWTNDQVAKLVRELDASLTASGLSTDILLGESGDWEYLYKSKSDANRSNVINAFFREGSSAYVGNLPHVKNLICGHSYWTDGTWDGMRNVRKQVAQAAGQYDLEVWQSEWSMLGDGYSSSEFVGYEQASEMDIAFYMSKVIHNDLTVAGVSSWSYWTSMDVSRWGHKNRFLLISLVPAGGEYGDIEQEGTYRATPTLWVLGNYSRFIRPGYKRIALTLNETRSFFGSAWISPEKDKIVAVYTNMSERNVRLGETHIGWNEAKSVTTYTTTDSKNLQEITVASGSPVVLESGSVTTVVYNLK</sequence>
<dbReference type="SUPFAM" id="SSF51445">
    <property type="entry name" value="(Trans)glycosidases"/>
    <property type="match status" value="1"/>
</dbReference>
<dbReference type="AlphaFoldDB" id="A0A6N2WVM5"/>
<dbReference type="InterPro" id="IPR039743">
    <property type="entry name" value="6GAL/EXGAL"/>
</dbReference>
<dbReference type="InterPro" id="IPR039514">
    <property type="entry name" value="6GAL-like"/>
</dbReference>
<keyword evidence="1" id="KW-0732">Signal</keyword>
<dbReference type="Gene3D" id="2.60.40.1180">
    <property type="entry name" value="Golgi alpha-mannosidase II"/>
    <property type="match status" value="1"/>
</dbReference>
<gene>
    <name evidence="3" type="ORF">BILFYP9_03860</name>
</gene>
<organism evidence="3">
    <name type="scientific">Bacteroides intestinalis</name>
    <dbReference type="NCBI Taxonomy" id="329854"/>
    <lineage>
        <taxon>Bacteria</taxon>
        <taxon>Pseudomonadati</taxon>
        <taxon>Bacteroidota</taxon>
        <taxon>Bacteroidia</taxon>
        <taxon>Bacteroidales</taxon>
        <taxon>Bacteroidaceae</taxon>
        <taxon>Bacteroides</taxon>
    </lineage>
</organism>
<dbReference type="PANTHER" id="PTHR42767">
    <property type="entry name" value="ENDO-BETA-1,6-GALACTANASE"/>
    <property type="match status" value="1"/>
</dbReference>
<dbReference type="Pfam" id="PF14587">
    <property type="entry name" value="Glyco_hydr_30_2"/>
    <property type="match status" value="1"/>
</dbReference>
<dbReference type="InterPro" id="IPR017853">
    <property type="entry name" value="GH"/>
</dbReference>
<evidence type="ECO:0000259" key="2">
    <source>
        <dbReference type="Pfam" id="PF14587"/>
    </source>
</evidence>
<dbReference type="RefSeq" id="WP_138291447.1">
    <property type="nucleotide sequence ID" value="NZ_BAABZC010000001.1"/>
</dbReference>
<dbReference type="Gene3D" id="3.20.20.80">
    <property type="entry name" value="Glycosidases"/>
    <property type="match status" value="1"/>
</dbReference>
<proteinExistence type="predicted"/>
<dbReference type="InterPro" id="IPR013780">
    <property type="entry name" value="Glyco_hydro_b"/>
</dbReference>
<name>A0A6N2WVM5_9BACE</name>
<reference evidence="3" key="1">
    <citation type="submission" date="2019-11" db="EMBL/GenBank/DDBJ databases">
        <authorList>
            <person name="Feng L."/>
        </authorList>
    </citation>
    <scope>NUCLEOTIDE SEQUENCE</scope>
    <source>
        <strain evidence="3">BintestinalisLFYP9</strain>
    </source>
</reference>
<dbReference type="EMBL" id="CACRSU010000048">
    <property type="protein sequence ID" value="VYT45832.1"/>
    <property type="molecule type" value="Genomic_DNA"/>
</dbReference>
<dbReference type="GO" id="GO:0004553">
    <property type="term" value="F:hydrolase activity, hydrolyzing O-glycosyl compounds"/>
    <property type="evidence" value="ECO:0007669"/>
    <property type="project" value="InterPro"/>
</dbReference>
<accession>A0A6N2WVM5</accession>
<feature type="chain" id="PRO_5026978721" description="Endo-beta-1,6-galactanase-like domain-containing protein" evidence="1">
    <location>
        <begin position="25"/>
        <end position="534"/>
    </location>
</feature>
<feature type="signal peptide" evidence="1">
    <location>
        <begin position="1"/>
        <end position="24"/>
    </location>
</feature>
<dbReference type="PROSITE" id="PS51257">
    <property type="entry name" value="PROKAR_LIPOPROTEIN"/>
    <property type="match status" value="1"/>
</dbReference>
<evidence type="ECO:0000256" key="1">
    <source>
        <dbReference type="SAM" id="SignalP"/>
    </source>
</evidence>
<dbReference type="PANTHER" id="PTHR42767:SF1">
    <property type="entry name" value="ENDO-BETA-1,6-GALACTANASE-LIKE DOMAIN-CONTAINING PROTEIN"/>
    <property type="match status" value="1"/>
</dbReference>
<evidence type="ECO:0000313" key="3">
    <source>
        <dbReference type="EMBL" id="VYT45832.1"/>
    </source>
</evidence>
<protein>
    <recommendedName>
        <fullName evidence="2">Endo-beta-1,6-galactanase-like domain-containing protein</fullName>
    </recommendedName>
</protein>